<organism evidence="8 9">
    <name type="scientific">Aplosporella prunicola CBS 121167</name>
    <dbReference type="NCBI Taxonomy" id="1176127"/>
    <lineage>
        <taxon>Eukaryota</taxon>
        <taxon>Fungi</taxon>
        <taxon>Dikarya</taxon>
        <taxon>Ascomycota</taxon>
        <taxon>Pezizomycotina</taxon>
        <taxon>Dothideomycetes</taxon>
        <taxon>Dothideomycetes incertae sedis</taxon>
        <taxon>Botryosphaeriales</taxon>
        <taxon>Aplosporellaceae</taxon>
        <taxon>Aplosporella</taxon>
    </lineage>
</organism>
<sequence length="470" mass="51726">MSRPPPPPPKSTPSSSSQMAMTETQNLPNFPPPPFLGHPYRRLPQPVQLPPLSIPPASVRPDYPSFVSPASHQLPSIHSLPPARPSQTRSAAPVDKLLSSTPYTPPRPDHHYPNAVSPRSDRPLPRRMPERYAAIEEPRLPPQEPPFVPSANHPPPPPPPPPPAPQRPAYQPVLSPNYTPSYAPSTTSFRGSIDSHRSSVASSFGPPVTYPEPPAPIPAQRPPPPPISTVACAGPIAAPSVPFHGPVQDKNQHTYELIVRQQPIAARACGFGERDRRVIDPPPIIQLRVTDPRTGTTDQDELRYSLNVVHCTLWNADGTSEETALIQPDRRTTRRLMGQLVASPSVAKDEHDVEGCFFCFPDLSCRTHGRYRLRFILMRIDPMNLHVGGLMPILTEVLSDVFTVYTAKDFPGMRPSSALTRALKLQGCNIQVKKGNEKALARRRASAISEEDDQGDGDTMSNSGRKRRRE</sequence>
<gene>
    <name evidence="8" type="ORF">K452DRAFT_296382</name>
</gene>
<evidence type="ECO:0000256" key="2">
    <source>
        <dbReference type="ARBA" id="ARBA00022969"/>
    </source>
</evidence>
<dbReference type="InterPro" id="IPR037525">
    <property type="entry name" value="Velvet_dom"/>
</dbReference>
<accession>A0A6A6BKG9</accession>
<evidence type="ECO:0000256" key="5">
    <source>
        <dbReference type="ARBA" id="ARBA00023242"/>
    </source>
</evidence>
<keyword evidence="2" id="KW-0749">Sporulation</keyword>
<dbReference type="PANTHER" id="PTHR33572">
    <property type="entry name" value="SPORE DEVELOPMENT REGULATOR VOSA"/>
    <property type="match status" value="1"/>
</dbReference>
<feature type="domain" description="Velvet" evidence="7">
    <location>
        <begin position="250"/>
        <end position="433"/>
    </location>
</feature>
<comment type="subcellular location">
    <subcellularLocation>
        <location evidence="1">Nucleus</location>
    </subcellularLocation>
</comment>
<name>A0A6A6BKG9_9PEZI</name>
<feature type="compositionally biased region" description="Pro residues" evidence="6">
    <location>
        <begin position="1"/>
        <end position="11"/>
    </location>
</feature>
<keyword evidence="4" id="KW-0804">Transcription</keyword>
<feature type="compositionally biased region" description="Basic and acidic residues" evidence="6">
    <location>
        <begin position="119"/>
        <end position="139"/>
    </location>
</feature>
<dbReference type="PANTHER" id="PTHR33572:SF17">
    <property type="entry name" value="SEXUAL DEVELOPMENT REGULATOR VELC"/>
    <property type="match status" value="1"/>
</dbReference>
<evidence type="ECO:0000313" key="9">
    <source>
        <dbReference type="Proteomes" id="UP000799438"/>
    </source>
</evidence>
<keyword evidence="9" id="KW-1185">Reference proteome</keyword>
<keyword evidence="5" id="KW-0539">Nucleus</keyword>
<dbReference type="InterPro" id="IPR038491">
    <property type="entry name" value="Velvet_dom_sf"/>
</dbReference>
<dbReference type="PROSITE" id="PS51821">
    <property type="entry name" value="VELVET"/>
    <property type="match status" value="1"/>
</dbReference>
<protein>
    <recommendedName>
        <fullName evidence="7">Velvet domain-containing protein</fullName>
    </recommendedName>
</protein>
<evidence type="ECO:0000256" key="3">
    <source>
        <dbReference type="ARBA" id="ARBA00023015"/>
    </source>
</evidence>
<dbReference type="Pfam" id="PF11754">
    <property type="entry name" value="Velvet"/>
    <property type="match status" value="2"/>
</dbReference>
<evidence type="ECO:0000256" key="1">
    <source>
        <dbReference type="ARBA" id="ARBA00004123"/>
    </source>
</evidence>
<dbReference type="EMBL" id="ML995480">
    <property type="protein sequence ID" value="KAF2144148.1"/>
    <property type="molecule type" value="Genomic_DNA"/>
</dbReference>
<feature type="compositionally biased region" description="Polar residues" evidence="6">
    <location>
        <begin position="174"/>
        <end position="190"/>
    </location>
</feature>
<dbReference type="GO" id="GO:0005634">
    <property type="term" value="C:nucleus"/>
    <property type="evidence" value="ECO:0007669"/>
    <property type="project" value="UniProtKB-SubCell"/>
</dbReference>
<evidence type="ECO:0000256" key="6">
    <source>
        <dbReference type="SAM" id="MobiDB-lite"/>
    </source>
</evidence>
<evidence type="ECO:0000259" key="7">
    <source>
        <dbReference type="PROSITE" id="PS51821"/>
    </source>
</evidence>
<dbReference type="Gene3D" id="2.60.40.3960">
    <property type="entry name" value="Velvet domain"/>
    <property type="match status" value="1"/>
</dbReference>
<dbReference type="RefSeq" id="XP_033399860.1">
    <property type="nucleotide sequence ID" value="XM_033541905.1"/>
</dbReference>
<evidence type="ECO:0000256" key="4">
    <source>
        <dbReference type="ARBA" id="ARBA00023163"/>
    </source>
</evidence>
<dbReference type="OrthoDB" id="3056235at2759"/>
<dbReference type="GO" id="GO:0030435">
    <property type="term" value="P:sporulation resulting in formation of a cellular spore"/>
    <property type="evidence" value="ECO:0007669"/>
    <property type="project" value="UniProtKB-KW"/>
</dbReference>
<feature type="region of interest" description="Disordered" evidence="6">
    <location>
        <begin position="1"/>
        <end position="221"/>
    </location>
</feature>
<keyword evidence="3" id="KW-0805">Transcription regulation</keyword>
<feature type="region of interest" description="Disordered" evidence="6">
    <location>
        <begin position="441"/>
        <end position="470"/>
    </location>
</feature>
<reference evidence="8" key="1">
    <citation type="journal article" date="2020" name="Stud. Mycol.">
        <title>101 Dothideomycetes genomes: a test case for predicting lifestyles and emergence of pathogens.</title>
        <authorList>
            <person name="Haridas S."/>
            <person name="Albert R."/>
            <person name="Binder M."/>
            <person name="Bloem J."/>
            <person name="Labutti K."/>
            <person name="Salamov A."/>
            <person name="Andreopoulos B."/>
            <person name="Baker S."/>
            <person name="Barry K."/>
            <person name="Bills G."/>
            <person name="Bluhm B."/>
            <person name="Cannon C."/>
            <person name="Castanera R."/>
            <person name="Culley D."/>
            <person name="Daum C."/>
            <person name="Ezra D."/>
            <person name="Gonzalez J."/>
            <person name="Henrissat B."/>
            <person name="Kuo A."/>
            <person name="Liang C."/>
            <person name="Lipzen A."/>
            <person name="Lutzoni F."/>
            <person name="Magnuson J."/>
            <person name="Mondo S."/>
            <person name="Nolan M."/>
            <person name="Ohm R."/>
            <person name="Pangilinan J."/>
            <person name="Park H.-J."/>
            <person name="Ramirez L."/>
            <person name="Alfaro M."/>
            <person name="Sun H."/>
            <person name="Tritt A."/>
            <person name="Yoshinaga Y."/>
            <person name="Zwiers L.-H."/>
            <person name="Turgeon B."/>
            <person name="Goodwin S."/>
            <person name="Spatafora J."/>
            <person name="Crous P."/>
            <person name="Grigoriev I."/>
        </authorList>
    </citation>
    <scope>NUCLEOTIDE SEQUENCE</scope>
    <source>
        <strain evidence="8">CBS 121167</strain>
    </source>
</reference>
<feature type="compositionally biased region" description="Pro residues" evidence="6">
    <location>
        <begin position="140"/>
        <end position="166"/>
    </location>
</feature>
<evidence type="ECO:0000313" key="8">
    <source>
        <dbReference type="EMBL" id="KAF2144148.1"/>
    </source>
</evidence>
<dbReference type="GeneID" id="54299402"/>
<dbReference type="InterPro" id="IPR021740">
    <property type="entry name" value="Velvet"/>
</dbReference>
<feature type="compositionally biased region" description="Pro residues" evidence="6">
    <location>
        <begin position="208"/>
        <end position="221"/>
    </location>
</feature>
<proteinExistence type="predicted"/>
<dbReference type="Proteomes" id="UP000799438">
    <property type="component" value="Unassembled WGS sequence"/>
</dbReference>
<dbReference type="AlphaFoldDB" id="A0A6A6BKG9"/>